<evidence type="ECO:0000313" key="1">
    <source>
        <dbReference type="EMBL" id="KAK6495708.1"/>
    </source>
</evidence>
<dbReference type="Proteomes" id="UP001370758">
    <property type="component" value="Unassembled WGS sequence"/>
</dbReference>
<keyword evidence="2" id="KW-1185">Reference proteome</keyword>
<comment type="caution">
    <text evidence="1">The sequence shown here is derived from an EMBL/GenBank/DDBJ whole genome shotgun (WGS) entry which is preliminary data.</text>
</comment>
<reference evidence="1 2" key="1">
    <citation type="submission" date="2023-08" db="EMBL/GenBank/DDBJ databases">
        <authorList>
            <person name="Palmer J.M."/>
        </authorList>
    </citation>
    <scope>NUCLEOTIDE SEQUENCE [LARGE SCALE GENOMIC DNA]</scope>
    <source>
        <strain evidence="1 2">TWF481</strain>
    </source>
</reference>
<proteinExistence type="predicted"/>
<dbReference type="AlphaFoldDB" id="A0AAV9VSV6"/>
<organism evidence="1 2">
    <name type="scientific">Arthrobotrys musiformis</name>
    <dbReference type="NCBI Taxonomy" id="47236"/>
    <lineage>
        <taxon>Eukaryota</taxon>
        <taxon>Fungi</taxon>
        <taxon>Dikarya</taxon>
        <taxon>Ascomycota</taxon>
        <taxon>Pezizomycotina</taxon>
        <taxon>Orbiliomycetes</taxon>
        <taxon>Orbiliales</taxon>
        <taxon>Orbiliaceae</taxon>
        <taxon>Arthrobotrys</taxon>
    </lineage>
</organism>
<dbReference type="EMBL" id="JAVHJL010000012">
    <property type="protein sequence ID" value="KAK6495708.1"/>
    <property type="molecule type" value="Genomic_DNA"/>
</dbReference>
<protein>
    <submittedName>
        <fullName evidence="1">Uncharacterized protein</fullName>
    </submittedName>
</protein>
<gene>
    <name evidence="1" type="ORF">TWF481_002755</name>
</gene>
<name>A0AAV9VSV6_9PEZI</name>
<accession>A0AAV9VSV6</accession>
<evidence type="ECO:0000313" key="2">
    <source>
        <dbReference type="Proteomes" id="UP001370758"/>
    </source>
</evidence>
<sequence length="148" mass="16219">MHAISQTANNIDPESSYRLVSPSGSLDQVIKYLKLPSSFQDPDPTVKHPPTLRIPALLKDIFPRKPLLDSIGFPNAAYGSKESVANVTLTGYQAAPHIDLIEVVLVAGTTTKLWIFYKTPTSEVHTTIKPTKDIEGYTVEAMQNLITA</sequence>